<protein>
    <submittedName>
        <fullName evidence="1">Nuclease-related domain family protein</fullName>
    </submittedName>
</protein>
<organism evidence="1 2">
    <name type="scientific">Aliivibrio fischeri (strain MJ11)</name>
    <name type="common">Vibrio fischeri</name>
    <dbReference type="NCBI Taxonomy" id="388396"/>
    <lineage>
        <taxon>Bacteria</taxon>
        <taxon>Pseudomonadati</taxon>
        <taxon>Pseudomonadota</taxon>
        <taxon>Gammaproteobacteria</taxon>
        <taxon>Vibrionales</taxon>
        <taxon>Vibrionaceae</taxon>
        <taxon>Aliivibrio</taxon>
    </lineage>
</organism>
<reference evidence="1 2" key="2">
    <citation type="journal article" date="2009" name="Nature">
        <title>A single regulatory gene is sufficient to alter bacterial host range.</title>
        <authorList>
            <person name="Mandel M.J."/>
            <person name="Wollenberg M.S."/>
            <person name="Stabb E.V."/>
            <person name="Visick K.L."/>
            <person name="Ruby E.G."/>
        </authorList>
    </citation>
    <scope>NUCLEOTIDE SEQUENCE [LARGE SCALE GENOMIC DNA]</scope>
    <source>
        <strain evidence="1 2">MJ11</strain>
    </source>
</reference>
<dbReference type="RefSeq" id="WP_012534749.1">
    <property type="nucleotide sequence ID" value="NC_011186.1"/>
</dbReference>
<evidence type="ECO:0000313" key="1">
    <source>
        <dbReference type="EMBL" id="ACH63540.1"/>
    </source>
</evidence>
<sequence>MIKELNNFNTRKFKEYLDNGDVSDDEVLNILHLTLNRPEILIIRDSNGNRDKRNEFLEELIELTINRSVNIEDFIVNKVQIVCCAEELFDNISKCLGDCDISLFDSDFQVWSHISRVELKFKQIKEDLENHKDKVIKNKLLSQFIMLENSEGVSYSPDAASEHLIMYLSLTLSLLAYRFKWFKDDKVTLSNRVDVNDDGIFKAGSIELFARSWKELEDTALRSLLFGGDVFLAKDEQVQEDAKKSGVKKAYHFERKESDFEYFDAISCERLKKKSFQNFLQIISKPEIRAKIASNFVNVGKLEDGSFLCEDEIQACCNLDDVFCTDIFTDNTEYNGLTLRDWIRSYFVLRYLAEQVTLGNEPSIVGKDHLLELFYNAGISNKKALCFIDIVSFGRDSKDLYDCPLIKMEGDDYYFSYFSLTNANISNLILSRFSSLEAKVSNKGYKFEKYTNDMVSKYLSESKSFKFKRGVEEYEYDSVFILDKKLFILECKNRSLSWLQPVKVFRYKQYLLQTAQQITRLKNALTEYPEVITEHFGVNVNEYEIVPVILNCMPFSWRGRIEGVYVSDFSSLSKFAKNSKINMVMVNSEGQSECGLSKLRLWSGSKPNADDLVRHLEDPIQLKPYLNSRKENPAWWVSNNEVAFTVVYYEIDTEKYVKNERSLFTVTPIKAKVLKKKGISKRKIQKISKRKNRKK</sequence>
<gene>
    <name evidence="1" type="ordered locus">VFMJ11_A0732</name>
</gene>
<dbReference type="EMBL" id="CP001133">
    <property type="protein sequence ID" value="ACH63540.1"/>
    <property type="molecule type" value="Genomic_DNA"/>
</dbReference>
<evidence type="ECO:0000313" key="2">
    <source>
        <dbReference type="Proteomes" id="UP000001857"/>
    </source>
</evidence>
<proteinExistence type="predicted"/>
<dbReference type="HOGENOM" id="CLU_023031_0_0_6"/>
<reference evidence="2" key="1">
    <citation type="submission" date="2008-08" db="EMBL/GenBank/DDBJ databases">
        <title>Complete sequence of Vibrio fischeri strain MJ11.</title>
        <authorList>
            <person name="Mandel M.J."/>
            <person name="Stabb E.V."/>
            <person name="Ruby E.G."/>
            <person name="Ferriera S."/>
            <person name="Johnson J."/>
            <person name="Kravitz S."/>
            <person name="Beeson K."/>
            <person name="Sutton G."/>
            <person name="Rogers Y.-H."/>
            <person name="Friedman R."/>
            <person name="Frazier M."/>
            <person name="Venter J.C."/>
        </authorList>
    </citation>
    <scope>NUCLEOTIDE SEQUENCE [LARGE SCALE GENOMIC DNA]</scope>
    <source>
        <strain evidence="2">MJ11</strain>
    </source>
</reference>
<accession>B5EUB3</accession>
<name>B5EUB3_ALIFM</name>
<dbReference type="Proteomes" id="UP000001857">
    <property type="component" value="Chromosome II"/>
</dbReference>
<dbReference type="KEGG" id="vfm:VFMJ11_A0732"/>
<dbReference type="AlphaFoldDB" id="B5EUB3"/>